<evidence type="ECO:0000256" key="1">
    <source>
        <dbReference type="SAM" id="MobiDB-lite"/>
    </source>
</evidence>
<dbReference type="RefSeq" id="XP_070901836.1">
    <property type="nucleotide sequence ID" value="XM_071044940.1"/>
</dbReference>
<dbReference type="EMBL" id="JBFXLR010000010">
    <property type="protein sequence ID" value="KAL2855180.1"/>
    <property type="molecule type" value="Genomic_DNA"/>
</dbReference>
<proteinExistence type="predicted"/>
<evidence type="ECO:0008006" key="4">
    <source>
        <dbReference type="Google" id="ProtNLM"/>
    </source>
</evidence>
<keyword evidence="3" id="KW-1185">Reference proteome</keyword>
<sequence length="392" mass="44593">MAGCITRAFRYVGNRLFDRRVEAWDKGLAIDKATKDTERLSKDNGPTDNEHPSADEGPEAPDSRSHLYSRLEELPLDIFVLITPNLPVVTKACLALSCKAFYGLLRSALDDKSLSWPRLLASPSPCREAFFGSALYLPRNQLLLKLEDDRWLYCSSCLKLHPHGHFPRGASRIPPSERSCIKVPFGGIVDLCACLALTHSHGARLAEWIETGRPGDGLHQKVQREFELKVLNDNRRVLVHECSVTCQPAAFVALTAMVTVNANSHLVVKTRYGVSWSKPCKDIEHDRVFYFRPYQAPRNTAPVALCPHTKAFFWSYGRYYPYLPDQSRRDTCGVCDTKIRLLGITDDGLHSVIQSERDLGLMQNDRSEDFWEWDNYERWHRASRFPGNDLEN</sequence>
<gene>
    <name evidence="2" type="ORF">BJX68DRAFT_264328</name>
</gene>
<evidence type="ECO:0000313" key="2">
    <source>
        <dbReference type="EMBL" id="KAL2855180.1"/>
    </source>
</evidence>
<dbReference type="GeneID" id="98160104"/>
<accession>A0ABR4KSC0</accession>
<evidence type="ECO:0000313" key="3">
    <source>
        <dbReference type="Proteomes" id="UP001610444"/>
    </source>
</evidence>
<protein>
    <recommendedName>
        <fullName evidence="4">F-box domain-containing protein</fullName>
    </recommendedName>
</protein>
<name>A0ABR4KSC0_9EURO</name>
<comment type="caution">
    <text evidence="2">The sequence shown here is derived from an EMBL/GenBank/DDBJ whole genome shotgun (WGS) entry which is preliminary data.</text>
</comment>
<organism evidence="2 3">
    <name type="scientific">Aspergillus pseudodeflectus</name>
    <dbReference type="NCBI Taxonomy" id="176178"/>
    <lineage>
        <taxon>Eukaryota</taxon>
        <taxon>Fungi</taxon>
        <taxon>Dikarya</taxon>
        <taxon>Ascomycota</taxon>
        <taxon>Pezizomycotina</taxon>
        <taxon>Eurotiomycetes</taxon>
        <taxon>Eurotiomycetidae</taxon>
        <taxon>Eurotiales</taxon>
        <taxon>Aspergillaceae</taxon>
        <taxon>Aspergillus</taxon>
        <taxon>Aspergillus subgen. Nidulantes</taxon>
    </lineage>
</organism>
<feature type="region of interest" description="Disordered" evidence="1">
    <location>
        <begin position="35"/>
        <end position="64"/>
    </location>
</feature>
<dbReference type="Proteomes" id="UP001610444">
    <property type="component" value="Unassembled WGS sequence"/>
</dbReference>
<reference evidence="2 3" key="1">
    <citation type="submission" date="2024-07" db="EMBL/GenBank/DDBJ databases">
        <title>Section-level genome sequencing and comparative genomics of Aspergillus sections Usti and Cavernicolus.</title>
        <authorList>
            <consortium name="Lawrence Berkeley National Laboratory"/>
            <person name="Nybo J.L."/>
            <person name="Vesth T.C."/>
            <person name="Theobald S."/>
            <person name="Frisvad J.C."/>
            <person name="Larsen T.O."/>
            <person name="Kjaerboelling I."/>
            <person name="Rothschild-Mancinelli K."/>
            <person name="Lyhne E.K."/>
            <person name="Kogle M.E."/>
            <person name="Barry K."/>
            <person name="Clum A."/>
            <person name="Na H."/>
            <person name="Ledsgaard L."/>
            <person name="Lin J."/>
            <person name="Lipzen A."/>
            <person name="Kuo A."/>
            <person name="Riley R."/>
            <person name="Mondo S."/>
            <person name="LaButti K."/>
            <person name="Haridas S."/>
            <person name="Pangalinan J."/>
            <person name="Salamov A.A."/>
            <person name="Simmons B.A."/>
            <person name="Magnuson J.K."/>
            <person name="Chen J."/>
            <person name="Drula E."/>
            <person name="Henrissat B."/>
            <person name="Wiebenga A."/>
            <person name="Lubbers R.J."/>
            <person name="Gomes A.C."/>
            <person name="Macurrencykelacurrency M.R."/>
            <person name="Stajich J."/>
            <person name="Grigoriev I.V."/>
            <person name="Mortensen U.H."/>
            <person name="De vries R.P."/>
            <person name="Baker S.E."/>
            <person name="Andersen M.R."/>
        </authorList>
    </citation>
    <scope>NUCLEOTIDE SEQUENCE [LARGE SCALE GENOMIC DNA]</scope>
    <source>
        <strain evidence="2 3">CBS 756.74</strain>
    </source>
</reference>